<gene>
    <name evidence="4" type="ORF">HCN50_16385</name>
</gene>
<feature type="chain" id="PRO_5031123842" evidence="2">
    <location>
        <begin position="33"/>
        <end position="343"/>
    </location>
</feature>
<evidence type="ECO:0000313" key="4">
    <source>
        <dbReference type="EMBL" id="NOJ47807.1"/>
    </source>
</evidence>
<dbReference type="InterPro" id="IPR036866">
    <property type="entry name" value="RibonucZ/Hydroxyglut_hydro"/>
</dbReference>
<dbReference type="EMBL" id="JAAVLW010000005">
    <property type="protein sequence ID" value="NOJ47807.1"/>
    <property type="molecule type" value="Genomic_DNA"/>
</dbReference>
<dbReference type="PANTHER" id="PTHR46018">
    <property type="entry name" value="ZINC PHOSPHODIESTERASE ELAC PROTEIN 1"/>
    <property type="match status" value="1"/>
</dbReference>
<feature type="domain" description="Metallo-beta-lactamase" evidence="3">
    <location>
        <begin position="60"/>
        <end position="269"/>
    </location>
</feature>
<keyword evidence="1 4" id="KW-0378">Hydrolase</keyword>
<dbReference type="Pfam" id="PF12706">
    <property type="entry name" value="Lactamase_B_2"/>
    <property type="match status" value="1"/>
</dbReference>
<dbReference type="SUPFAM" id="SSF56281">
    <property type="entry name" value="Metallo-hydrolase/oxidoreductase"/>
    <property type="match status" value="1"/>
</dbReference>
<organism evidence="4 5">
    <name type="scientific">Bradyrhizobium archetypum</name>
    <dbReference type="NCBI Taxonomy" id="2721160"/>
    <lineage>
        <taxon>Bacteria</taxon>
        <taxon>Pseudomonadati</taxon>
        <taxon>Pseudomonadota</taxon>
        <taxon>Alphaproteobacteria</taxon>
        <taxon>Hyphomicrobiales</taxon>
        <taxon>Nitrobacteraceae</taxon>
        <taxon>Bradyrhizobium</taxon>
    </lineage>
</organism>
<dbReference type="SMART" id="SM00849">
    <property type="entry name" value="Lactamase_B"/>
    <property type="match status" value="1"/>
</dbReference>
<name>A0A7Y4M2H1_9BRAD</name>
<feature type="signal peptide" evidence="2">
    <location>
        <begin position="1"/>
        <end position="32"/>
    </location>
</feature>
<reference evidence="4 5" key="1">
    <citation type="submission" date="2020-03" db="EMBL/GenBank/DDBJ databases">
        <title>Bradyrhizobium diversity isolated from nodules of Muelleranthus trifoliolatus.</title>
        <authorList>
            <person name="Klepa M."/>
            <person name="Helene L."/>
            <person name="Hungria M."/>
        </authorList>
    </citation>
    <scope>NUCLEOTIDE SEQUENCE [LARGE SCALE GENOMIC DNA]</scope>
    <source>
        <strain evidence="4 5">WSM 1744</strain>
    </source>
</reference>
<comment type="caution">
    <text evidence="4">The sequence shown here is derived from an EMBL/GenBank/DDBJ whole genome shotgun (WGS) entry which is preliminary data.</text>
</comment>
<protein>
    <submittedName>
        <fullName evidence="4">MBL fold metallo-hydrolase</fullName>
    </submittedName>
</protein>
<proteinExistence type="predicted"/>
<keyword evidence="5" id="KW-1185">Reference proteome</keyword>
<evidence type="ECO:0000313" key="5">
    <source>
        <dbReference type="Proteomes" id="UP000528734"/>
    </source>
</evidence>
<dbReference type="PANTHER" id="PTHR46018:SF2">
    <property type="entry name" value="ZINC PHOSPHODIESTERASE ELAC PROTEIN 1"/>
    <property type="match status" value="1"/>
</dbReference>
<dbReference type="GO" id="GO:0042781">
    <property type="term" value="F:3'-tRNA processing endoribonuclease activity"/>
    <property type="evidence" value="ECO:0007669"/>
    <property type="project" value="TreeGrafter"/>
</dbReference>
<dbReference type="Proteomes" id="UP000528734">
    <property type="component" value="Unassembled WGS sequence"/>
</dbReference>
<sequence>MAATGGTTKRRCILAGTAAVFALVYSISGAAAAEDKPPMSKDIVVTLLGTGAPLPSPARFGPATLVQAGGLNLLFDAGRGVTVRLFQLGMSFGKGIDGVFLTHYHSDHVAGLPDLWMTGYMFGPFGSRARALRLWGPSDGTTAPSGVAKIAKGLAEAFSDDVRIRQADEHIPAAATQIEVHDFHGDRVVFDEAGVKVTAFAVDHGELIKPSVGYRIDYGARSVTISGDTKFDENLIRHATGTDLLIHEVFAMSEQMAKLPQLKPIAAHHTSPEEAGTVFSRVKPKLAAYSHIVLLGTEVRELLSRTQSTYQGPLEVGEDLMRFTIGDRVVAKRWHSELRKYPD</sequence>
<evidence type="ECO:0000256" key="1">
    <source>
        <dbReference type="ARBA" id="ARBA00022801"/>
    </source>
</evidence>
<dbReference type="RefSeq" id="WP_171710710.1">
    <property type="nucleotide sequence ID" value="NZ_JAAVLW010000005.1"/>
</dbReference>
<evidence type="ECO:0000256" key="2">
    <source>
        <dbReference type="SAM" id="SignalP"/>
    </source>
</evidence>
<dbReference type="InterPro" id="IPR044094">
    <property type="entry name" value="AtsA-like_MBL-fold"/>
</dbReference>
<accession>A0A7Y4M2H1</accession>
<dbReference type="CDD" id="cd07719">
    <property type="entry name" value="arylsulfatase_AtsA-like_MBL-fold"/>
    <property type="match status" value="1"/>
</dbReference>
<evidence type="ECO:0000259" key="3">
    <source>
        <dbReference type="SMART" id="SM00849"/>
    </source>
</evidence>
<dbReference type="Gene3D" id="3.60.15.10">
    <property type="entry name" value="Ribonuclease Z/Hydroxyacylglutathione hydrolase-like"/>
    <property type="match status" value="1"/>
</dbReference>
<dbReference type="InterPro" id="IPR001279">
    <property type="entry name" value="Metallo-B-lactamas"/>
</dbReference>
<dbReference type="AlphaFoldDB" id="A0A7Y4M2H1"/>
<keyword evidence="2" id="KW-0732">Signal</keyword>